<gene>
    <name evidence="2" type="ORF">SAMN05216282_10798</name>
</gene>
<sequence>MRVLVTGAHGAIGRRLVAALGQRPGFSPVSLVSPRAGGRPGQVAVDVGDPFAFRAVLADVRPDAVVHLAALTGAACDIDPELTEAVNVGSAVTLAEAQRDAGIGRIVFVSTSAVYGDQYDRPADESAPLRLGTSYASSKHRAEQALAAATTGDSVSLRVFNMFGPGTPNSLVTRLLEATPDRPVPLRGPDNFVRDYVHIDDVTAAIVSALAAPLPQQHSVFNIGSGIATSNRDLVRELGIAEQNYTLTRSEASYSCARIEAARQWLDFQPVHPLRDAGRAPRV</sequence>
<dbReference type="OrthoDB" id="5067595at2"/>
<dbReference type="AlphaFoldDB" id="A0A1G9CLQ1"/>
<evidence type="ECO:0000259" key="1">
    <source>
        <dbReference type="Pfam" id="PF01370"/>
    </source>
</evidence>
<dbReference type="Pfam" id="PF01370">
    <property type="entry name" value="Epimerase"/>
    <property type="match status" value="1"/>
</dbReference>
<dbReference type="Proteomes" id="UP000198701">
    <property type="component" value="Unassembled WGS sequence"/>
</dbReference>
<protein>
    <submittedName>
        <fullName evidence="2">UDP-glucose 4-epimerase/UDP-glucuronate 4-epimerase</fullName>
    </submittedName>
</protein>
<name>A0A1G9CLQ1_9MICO</name>
<dbReference type="InterPro" id="IPR001509">
    <property type="entry name" value="Epimerase_deHydtase"/>
</dbReference>
<dbReference type="PANTHER" id="PTHR43245">
    <property type="entry name" value="BIFUNCTIONAL POLYMYXIN RESISTANCE PROTEIN ARNA"/>
    <property type="match status" value="1"/>
</dbReference>
<feature type="domain" description="NAD-dependent epimerase/dehydratase" evidence="1">
    <location>
        <begin position="3"/>
        <end position="224"/>
    </location>
</feature>
<accession>A0A1G9CLQ1</accession>
<dbReference type="InterPro" id="IPR036291">
    <property type="entry name" value="NAD(P)-bd_dom_sf"/>
</dbReference>
<dbReference type="CDD" id="cd08946">
    <property type="entry name" value="SDR_e"/>
    <property type="match status" value="1"/>
</dbReference>
<evidence type="ECO:0000313" key="3">
    <source>
        <dbReference type="Proteomes" id="UP000198701"/>
    </source>
</evidence>
<proteinExistence type="predicted"/>
<dbReference type="InterPro" id="IPR050177">
    <property type="entry name" value="Lipid_A_modif_metabolic_enz"/>
</dbReference>
<dbReference type="SUPFAM" id="SSF51735">
    <property type="entry name" value="NAD(P)-binding Rossmann-fold domains"/>
    <property type="match status" value="1"/>
</dbReference>
<dbReference type="EMBL" id="FNFU01000007">
    <property type="protein sequence ID" value="SDK52548.1"/>
    <property type="molecule type" value="Genomic_DNA"/>
</dbReference>
<dbReference type="PANTHER" id="PTHR43245:SF13">
    <property type="entry name" value="UDP-D-APIOSE_UDP-D-XYLOSE SYNTHASE 2"/>
    <property type="match status" value="1"/>
</dbReference>
<dbReference type="STRING" id="386301.SAMN05216282_10798"/>
<evidence type="ECO:0000313" key="2">
    <source>
        <dbReference type="EMBL" id="SDK52548.1"/>
    </source>
</evidence>
<organism evidence="2 3">
    <name type="scientific">Cryobacterium psychrotolerans</name>
    <dbReference type="NCBI Taxonomy" id="386301"/>
    <lineage>
        <taxon>Bacteria</taxon>
        <taxon>Bacillati</taxon>
        <taxon>Actinomycetota</taxon>
        <taxon>Actinomycetes</taxon>
        <taxon>Micrococcales</taxon>
        <taxon>Microbacteriaceae</taxon>
        <taxon>Cryobacterium</taxon>
    </lineage>
</organism>
<reference evidence="2 3" key="1">
    <citation type="submission" date="2016-10" db="EMBL/GenBank/DDBJ databases">
        <authorList>
            <person name="de Groot N.N."/>
        </authorList>
    </citation>
    <scope>NUCLEOTIDE SEQUENCE [LARGE SCALE GENOMIC DNA]</scope>
    <source>
        <strain evidence="2 3">CGMCC 1.5382</strain>
    </source>
</reference>
<keyword evidence="3" id="KW-1185">Reference proteome</keyword>
<dbReference type="Gene3D" id="3.40.50.720">
    <property type="entry name" value="NAD(P)-binding Rossmann-like Domain"/>
    <property type="match status" value="1"/>
</dbReference>